<sequence length="266" mass="27253">MPEFDHATPVTVSLRLHRGEADIYAEPRQTVRVDVTEAGADASESFTVRLEGDTLIVHAPEGTPWQWRYPKTRIVVRVPEGSSLAMKSASADIRAAGRYATVQASLQSADAEVDRVDGDASLKAASGDLKVVHVGGSLRLSSSSGDVEVGDVIGDVSADTASGDITIRAAGASVQAESASGDIEVGVLRRGRARFRTASGDVSVGVAAGTGVWLDLSTASGSTSNDLSMGATAPGGEQQATLELGVRTASGDIDVHRAAGDTPLAA</sequence>
<keyword evidence="3" id="KW-1185">Reference proteome</keyword>
<dbReference type="InterPro" id="IPR025164">
    <property type="entry name" value="Toastrack_DUF4097"/>
</dbReference>
<organism evidence="2 3">
    <name type="scientific">Actinoplanes digitatis</name>
    <dbReference type="NCBI Taxonomy" id="1868"/>
    <lineage>
        <taxon>Bacteria</taxon>
        <taxon>Bacillati</taxon>
        <taxon>Actinomycetota</taxon>
        <taxon>Actinomycetes</taxon>
        <taxon>Micromonosporales</taxon>
        <taxon>Micromonosporaceae</taxon>
        <taxon>Actinoplanes</taxon>
    </lineage>
</organism>
<dbReference type="AlphaFoldDB" id="A0A7W7HWY6"/>
<evidence type="ECO:0000313" key="3">
    <source>
        <dbReference type="Proteomes" id="UP000578112"/>
    </source>
</evidence>
<feature type="domain" description="DUF4097" evidence="1">
    <location>
        <begin position="20"/>
        <end position="255"/>
    </location>
</feature>
<reference evidence="2 3" key="1">
    <citation type="submission" date="2020-08" db="EMBL/GenBank/DDBJ databases">
        <title>Sequencing the genomes of 1000 actinobacteria strains.</title>
        <authorList>
            <person name="Klenk H.-P."/>
        </authorList>
    </citation>
    <scope>NUCLEOTIDE SEQUENCE [LARGE SCALE GENOMIC DNA]</scope>
    <source>
        <strain evidence="2 3">DSM 43149</strain>
    </source>
</reference>
<name>A0A7W7HWY6_9ACTN</name>
<evidence type="ECO:0000259" key="1">
    <source>
        <dbReference type="Pfam" id="PF13349"/>
    </source>
</evidence>
<accession>A0A7W7HWY6</accession>
<proteinExistence type="predicted"/>
<dbReference type="EMBL" id="JACHNH010000001">
    <property type="protein sequence ID" value="MBB4762313.1"/>
    <property type="molecule type" value="Genomic_DNA"/>
</dbReference>
<dbReference type="Proteomes" id="UP000578112">
    <property type="component" value="Unassembled WGS sequence"/>
</dbReference>
<protein>
    <submittedName>
        <fullName evidence="2">DUF4097 and DUF4098 domain-containing protein YvlB</fullName>
    </submittedName>
</protein>
<evidence type="ECO:0000313" key="2">
    <source>
        <dbReference type="EMBL" id="MBB4762313.1"/>
    </source>
</evidence>
<dbReference type="Gene3D" id="2.160.20.120">
    <property type="match status" value="1"/>
</dbReference>
<dbReference type="Pfam" id="PF13349">
    <property type="entry name" value="DUF4097"/>
    <property type="match status" value="1"/>
</dbReference>
<gene>
    <name evidence="2" type="ORF">BJ971_002869</name>
</gene>
<comment type="caution">
    <text evidence="2">The sequence shown here is derived from an EMBL/GenBank/DDBJ whole genome shotgun (WGS) entry which is preliminary data.</text>
</comment>
<dbReference type="RefSeq" id="WP_184993330.1">
    <property type="nucleotide sequence ID" value="NZ_BOMK01000012.1"/>
</dbReference>